<evidence type="ECO:0000313" key="2">
    <source>
        <dbReference type="Proteomes" id="UP001055811"/>
    </source>
</evidence>
<comment type="caution">
    <text evidence="1">The sequence shown here is derived from an EMBL/GenBank/DDBJ whole genome shotgun (WGS) entry which is preliminary data.</text>
</comment>
<evidence type="ECO:0000313" key="1">
    <source>
        <dbReference type="EMBL" id="KAI3751007.1"/>
    </source>
</evidence>
<reference evidence="2" key="1">
    <citation type="journal article" date="2022" name="Mol. Ecol. Resour.">
        <title>The genomes of chicory, endive, great burdock and yacon provide insights into Asteraceae palaeo-polyploidization history and plant inulin production.</title>
        <authorList>
            <person name="Fan W."/>
            <person name="Wang S."/>
            <person name="Wang H."/>
            <person name="Wang A."/>
            <person name="Jiang F."/>
            <person name="Liu H."/>
            <person name="Zhao H."/>
            <person name="Xu D."/>
            <person name="Zhang Y."/>
        </authorList>
    </citation>
    <scope>NUCLEOTIDE SEQUENCE [LARGE SCALE GENOMIC DNA]</scope>
    <source>
        <strain evidence="2">cv. Punajuju</strain>
    </source>
</reference>
<proteinExistence type="predicted"/>
<gene>
    <name evidence="1" type="ORF">L2E82_21996</name>
</gene>
<protein>
    <submittedName>
        <fullName evidence="1">Uncharacterized protein</fullName>
    </submittedName>
</protein>
<dbReference type="Proteomes" id="UP001055811">
    <property type="component" value="Linkage Group LG04"/>
</dbReference>
<keyword evidence="2" id="KW-1185">Reference proteome</keyword>
<organism evidence="1 2">
    <name type="scientific">Cichorium intybus</name>
    <name type="common">Chicory</name>
    <dbReference type="NCBI Taxonomy" id="13427"/>
    <lineage>
        <taxon>Eukaryota</taxon>
        <taxon>Viridiplantae</taxon>
        <taxon>Streptophyta</taxon>
        <taxon>Embryophyta</taxon>
        <taxon>Tracheophyta</taxon>
        <taxon>Spermatophyta</taxon>
        <taxon>Magnoliopsida</taxon>
        <taxon>eudicotyledons</taxon>
        <taxon>Gunneridae</taxon>
        <taxon>Pentapetalae</taxon>
        <taxon>asterids</taxon>
        <taxon>campanulids</taxon>
        <taxon>Asterales</taxon>
        <taxon>Asteraceae</taxon>
        <taxon>Cichorioideae</taxon>
        <taxon>Cichorieae</taxon>
        <taxon>Cichoriinae</taxon>
        <taxon>Cichorium</taxon>
    </lineage>
</organism>
<reference evidence="1 2" key="2">
    <citation type="journal article" date="2022" name="Mol. Ecol. Resour.">
        <title>The genomes of chicory, endive, great burdock and yacon provide insights into Asteraceae paleo-polyploidization history and plant inulin production.</title>
        <authorList>
            <person name="Fan W."/>
            <person name="Wang S."/>
            <person name="Wang H."/>
            <person name="Wang A."/>
            <person name="Jiang F."/>
            <person name="Liu H."/>
            <person name="Zhao H."/>
            <person name="Xu D."/>
            <person name="Zhang Y."/>
        </authorList>
    </citation>
    <scope>NUCLEOTIDE SEQUENCE [LARGE SCALE GENOMIC DNA]</scope>
    <source>
        <strain evidence="2">cv. Punajuju</strain>
        <tissue evidence="1">Leaves</tissue>
    </source>
</reference>
<dbReference type="EMBL" id="CM042012">
    <property type="protein sequence ID" value="KAI3751007.1"/>
    <property type="molecule type" value="Genomic_DNA"/>
</dbReference>
<sequence>MRASTTFLLLLQYPAATALTPPPSTTDTIPTQSPSSSSTSFTLDQLQLRALQFLHSPCTILSCDTATPFRHLLSLDLTSCSSDLHLSTTLLSALSTLTSLTFLNCHILVVHFPTSLHQILSTPHPRLPRSLHNLTHLYISGDPINALSGSDSVVYEL</sequence>
<name>A0ACB9DWT9_CICIN</name>
<accession>A0ACB9DWT9</accession>